<keyword evidence="3" id="KW-1185">Reference proteome</keyword>
<dbReference type="HOGENOM" id="CLU_3088183_0_0_1"/>
<dbReference type="EMBL" id="KN832045">
    <property type="protein sequence ID" value="KIN96465.1"/>
    <property type="molecule type" value="Genomic_DNA"/>
</dbReference>
<accession>A0A0C3NLG9</accession>
<dbReference type="AlphaFoldDB" id="A0A0C3NLG9"/>
<dbReference type="InParanoid" id="A0A0C3NLG9"/>
<name>A0A0C3NLG9_PISTI</name>
<reference evidence="2 3" key="1">
    <citation type="submission" date="2014-04" db="EMBL/GenBank/DDBJ databases">
        <authorList>
            <consortium name="DOE Joint Genome Institute"/>
            <person name="Kuo A."/>
            <person name="Kohler A."/>
            <person name="Costa M.D."/>
            <person name="Nagy L.G."/>
            <person name="Floudas D."/>
            <person name="Copeland A."/>
            <person name="Barry K.W."/>
            <person name="Cichocki N."/>
            <person name="Veneault-Fourrey C."/>
            <person name="LaButti K."/>
            <person name="Lindquist E.A."/>
            <person name="Lipzen A."/>
            <person name="Lundell T."/>
            <person name="Morin E."/>
            <person name="Murat C."/>
            <person name="Sun H."/>
            <person name="Tunlid A."/>
            <person name="Henrissat B."/>
            <person name="Grigoriev I.V."/>
            <person name="Hibbett D.S."/>
            <person name="Martin F."/>
            <person name="Nordberg H.P."/>
            <person name="Cantor M.N."/>
            <person name="Hua S.X."/>
        </authorList>
    </citation>
    <scope>NUCLEOTIDE SEQUENCE [LARGE SCALE GENOMIC DNA]</scope>
    <source>
        <strain evidence="2 3">Marx 270</strain>
    </source>
</reference>
<feature type="region of interest" description="Disordered" evidence="1">
    <location>
        <begin position="1"/>
        <end position="52"/>
    </location>
</feature>
<reference evidence="3" key="2">
    <citation type="submission" date="2015-01" db="EMBL/GenBank/DDBJ databases">
        <title>Evolutionary Origins and Diversification of the Mycorrhizal Mutualists.</title>
        <authorList>
            <consortium name="DOE Joint Genome Institute"/>
            <consortium name="Mycorrhizal Genomics Consortium"/>
            <person name="Kohler A."/>
            <person name="Kuo A."/>
            <person name="Nagy L.G."/>
            <person name="Floudas D."/>
            <person name="Copeland A."/>
            <person name="Barry K.W."/>
            <person name="Cichocki N."/>
            <person name="Veneault-Fourrey C."/>
            <person name="LaButti K."/>
            <person name="Lindquist E.A."/>
            <person name="Lipzen A."/>
            <person name="Lundell T."/>
            <person name="Morin E."/>
            <person name="Murat C."/>
            <person name="Riley R."/>
            <person name="Ohm R."/>
            <person name="Sun H."/>
            <person name="Tunlid A."/>
            <person name="Henrissat B."/>
            <person name="Grigoriev I.V."/>
            <person name="Hibbett D.S."/>
            <person name="Martin F."/>
        </authorList>
    </citation>
    <scope>NUCLEOTIDE SEQUENCE [LARGE SCALE GENOMIC DNA]</scope>
    <source>
        <strain evidence="3">Marx 270</strain>
    </source>
</reference>
<feature type="compositionally biased region" description="Polar residues" evidence="1">
    <location>
        <begin position="38"/>
        <end position="52"/>
    </location>
</feature>
<evidence type="ECO:0000256" key="1">
    <source>
        <dbReference type="SAM" id="MobiDB-lite"/>
    </source>
</evidence>
<evidence type="ECO:0000313" key="3">
    <source>
        <dbReference type="Proteomes" id="UP000054217"/>
    </source>
</evidence>
<gene>
    <name evidence="2" type="ORF">M404DRAFT_1006735</name>
</gene>
<protein>
    <submittedName>
        <fullName evidence="2">Uncharacterized protein</fullName>
    </submittedName>
</protein>
<proteinExistence type="predicted"/>
<dbReference type="Proteomes" id="UP000054217">
    <property type="component" value="Unassembled WGS sequence"/>
</dbReference>
<organism evidence="2 3">
    <name type="scientific">Pisolithus tinctorius Marx 270</name>
    <dbReference type="NCBI Taxonomy" id="870435"/>
    <lineage>
        <taxon>Eukaryota</taxon>
        <taxon>Fungi</taxon>
        <taxon>Dikarya</taxon>
        <taxon>Basidiomycota</taxon>
        <taxon>Agaricomycotina</taxon>
        <taxon>Agaricomycetes</taxon>
        <taxon>Agaricomycetidae</taxon>
        <taxon>Boletales</taxon>
        <taxon>Sclerodermatineae</taxon>
        <taxon>Pisolithaceae</taxon>
        <taxon>Pisolithus</taxon>
    </lineage>
</organism>
<evidence type="ECO:0000313" key="2">
    <source>
        <dbReference type="EMBL" id="KIN96465.1"/>
    </source>
</evidence>
<sequence>MAAQGERSSVAPKYTRQPETRGQYVKAQLHQIQGRDLNPNQTQTQNPTHLPM</sequence>